<evidence type="ECO:0008006" key="7">
    <source>
        <dbReference type="Google" id="ProtNLM"/>
    </source>
</evidence>
<dbReference type="InterPro" id="IPR019734">
    <property type="entry name" value="TPR_rpt"/>
</dbReference>
<dbReference type="Pfam" id="PF13432">
    <property type="entry name" value="TPR_16"/>
    <property type="match status" value="1"/>
</dbReference>
<feature type="repeat" description="TPR" evidence="3">
    <location>
        <begin position="557"/>
        <end position="590"/>
    </location>
</feature>
<dbReference type="SUPFAM" id="SSF48452">
    <property type="entry name" value="TPR-like"/>
    <property type="match status" value="2"/>
</dbReference>
<evidence type="ECO:0000256" key="4">
    <source>
        <dbReference type="SAM" id="MobiDB-lite"/>
    </source>
</evidence>
<evidence type="ECO:0000256" key="3">
    <source>
        <dbReference type="PROSITE-ProRule" id="PRU00339"/>
    </source>
</evidence>
<dbReference type="InterPro" id="IPR011990">
    <property type="entry name" value="TPR-like_helical_dom_sf"/>
</dbReference>
<evidence type="ECO:0000313" key="5">
    <source>
        <dbReference type="EMBL" id="KAL2919891.1"/>
    </source>
</evidence>
<feature type="repeat" description="TPR" evidence="3">
    <location>
        <begin position="591"/>
        <end position="624"/>
    </location>
</feature>
<accession>A0ABR4NKB0</accession>
<sequence>MADCVHNFEWALIRGNSASDQDGITEKLPQHVKDILDGDYKAVLTSSLAGDLLGRAEQPSAAETALIADGELDSYVKPRLAARLAGASAETQFEVLCVGVAALYAFMQGAWTGPLLPFKSEELFPSAVADHWDAIRRKTLEQLAVDSEEAYVLTIEPVLLMVARWILVDAAPQLADLESADWWTARTAFVHQRIIDNPTSTLQAVIAGALDRLAAKLPPVEKDRNLAARYNLEYGLFHHYFRQDAKSVERFTAAQEAGEFSWTLTGALGKRTKFQTFEVSQLVVQAESRRNTKAPMPNAVEKPAATPENFAHNDDTLLEKIEITDKSMAEQGNLNVIDQCILLAFCLNVKNTNPDHGLTTEQMMPYVRRVLDNANNWMVHTMSLLLRSRLESAKSRTVERSVLQLNALVDQFPLEESKPSERMEHIFSIMMPSKWELERELGERFVGLGVTRSALEIFERLQMWEDVVSCHIMLEQADKAEAIVRRLLQESPRSPKLLCILGDVRGEIEHYELAWEYSGRRFARAMRSLGAHYFKKEDMQRSLECYQLALAINPLFENSWFVMGCAALRVENFDVAEQAFARVTVLDPDNSEAWNNLASVHIKLRKLREAFNCLREALRHNYDASNIWENFLFVSVDIGEFSEAIRAMQRVLEIRADKPQFKDRVVDVEVLDIITLAVINGQYDAAGETAWNLAPKMAKLLEAVTAKIATPKVFLICARFAQWQNRLRDALEFYQKAYRAVLHHPNVDTDEAVFKTLVEYTIKLADAFVELGPREEEVRVGGSTGPVCKDWAYQARQAVKSVISRTKATYEGSEAHDQLVEKLQELKAL</sequence>
<feature type="repeat" description="TPR" evidence="3">
    <location>
        <begin position="523"/>
        <end position="556"/>
    </location>
</feature>
<gene>
    <name evidence="5" type="ORF">HK105_200808</name>
</gene>
<evidence type="ECO:0000313" key="6">
    <source>
        <dbReference type="Proteomes" id="UP001527925"/>
    </source>
</evidence>
<protein>
    <recommendedName>
        <fullName evidence="7">TPR-like protein</fullName>
    </recommendedName>
</protein>
<dbReference type="InterPro" id="IPR044244">
    <property type="entry name" value="TTC27/Emw1"/>
</dbReference>
<dbReference type="PROSITE" id="PS50005">
    <property type="entry name" value="TPR"/>
    <property type="match status" value="3"/>
</dbReference>
<dbReference type="Proteomes" id="UP001527925">
    <property type="component" value="Unassembled WGS sequence"/>
</dbReference>
<reference evidence="5 6" key="1">
    <citation type="submission" date="2023-09" db="EMBL/GenBank/DDBJ databases">
        <title>Pangenome analysis of Batrachochytrium dendrobatidis and related Chytrids.</title>
        <authorList>
            <person name="Yacoub M.N."/>
            <person name="Stajich J.E."/>
            <person name="James T.Y."/>
        </authorList>
    </citation>
    <scope>NUCLEOTIDE SEQUENCE [LARGE SCALE GENOMIC DNA]</scope>
    <source>
        <strain evidence="5 6">JEL0888</strain>
    </source>
</reference>
<keyword evidence="6" id="KW-1185">Reference proteome</keyword>
<dbReference type="SMART" id="SM00028">
    <property type="entry name" value="TPR"/>
    <property type="match status" value="4"/>
</dbReference>
<feature type="region of interest" description="Disordered" evidence="4">
    <location>
        <begin position="288"/>
        <end position="309"/>
    </location>
</feature>
<evidence type="ECO:0000256" key="1">
    <source>
        <dbReference type="ARBA" id="ARBA00022737"/>
    </source>
</evidence>
<keyword evidence="1" id="KW-0677">Repeat</keyword>
<comment type="caution">
    <text evidence="5">The sequence shown here is derived from an EMBL/GenBank/DDBJ whole genome shotgun (WGS) entry which is preliminary data.</text>
</comment>
<organism evidence="5 6">
    <name type="scientific">Polyrhizophydium stewartii</name>
    <dbReference type="NCBI Taxonomy" id="2732419"/>
    <lineage>
        <taxon>Eukaryota</taxon>
        <taxon>Fungi</taxon>
        <taxon>Fungi incertae sedis</taxon>
        <taxon>Chytridiomycota</taxon>
        <taxon>Chytridiomycota incertae sedis</taxon>
        <taxon>Chytridiomycetes</taxon>
        <taxon>Rhizophydiales</taxon>
        <taxon>Rhizophydiales incertae sedis</taxon>
        <taxon>Polyrhizophydium</taxon>
    </lineage>
</organism>
<dbReference type="Gene3D" id="1.25.40.10">
    <property type="entry name" value="Tetratricopeptide repeat domain"/>
    <property type="match status" value="1"/>
</dbReference>
<evidence type="ECO:0000256" key="2">
    <source>
        <dbReference type="ARBA" id="ARBA00022803"/>
    </source>
</evidence>
<keyword evidence="2 3" id="KW-0802">TPR repeat</keyword>
<dbReference type="PANTHER" id="PTHR16193">
    <property type="entry name" value="TETRATRICOPEPTIDE REPEAT PROTEIN 27"/>
    <property type="match status" value="1"/>
</dbReference>
<dbReference type="PANTHER" id="PTHR16193:SF0">
    <property type="entry name" value="TETRATRICOPEPTIDE REPEAT PROTEIN 27"/>
    <property type="match status" value="1"/>
</dbReference>
<name>A0ABR4NKB0_9FUNG</name>
<dbReference type="EMBL" id="JADGIZ020000002">
    <property type="protein sequence ID" value="KAL2919891.1"/>
    <property type="molecule type" value="Genomic_DNA"/>
</dbReference>
<proteinExistence type="predicted"/>